<evidence type="ECO:0000313" key="2">
    <source>
        <dbReference type="Proteomes" id="UP001186974"/>
    </source>
</evidence>
<protein>
    <submittedName>
        <fullName evidence="1">Uncharacterized protein</fullName>
    </submittedName>
</protein>
<sequence>MTPLLPPLPSPTSFPRSVSEIWEEGEQRALRRNLMPAPLSIPSLPAPSPSPSPSRASDATLLNLYTAYFGDGSLLDHPIASPLFPDGLFDSQSLLNGRSDSPTIGTITVASMPASVAPTSTTSKGPWTNRIPSHRPSSQKRCPPPPPPARLSTTFTHSPEQQPMKPSKPTGKRIRSQQPNPLAISATCGLSIDYKQNSPLPAIPSPPTTPTSPSTPTKSSSPTSPSKPPRPITGYRLPRKPLPPAKTPPPVPPKRNPHGRKPSYPPRTHTTPQFSLFPPSPPSS</sequence>
<dbReference type="Proteomes" id="UP001186974">
    <property type="component" value="Unassembled WGS sequence"/>
</dbReference>
<evidence type="ECO:0000313" key="1">
    <source>
        <dbReference type="EMBL" id="KAK3066704.1"/>
    </source>
</evidence>
<reference evidence="1" key="1">
    <citation type="submission" date="2024-09" db="EMBL/GenBank/DDBJ databases">
        <title>Black Yeasts Isolated from many extreme environments.</title>
        <authorList>
            <person name="Coleine C."/>
            <person name="Stajich J.E."/>
            <person name="Selbmann L."/>
        </authorList>
    </citation>
    <scope>NUCLEOTIDE SEQUENCE</scope>
    <source>
        <strain evidence="1">CCFEE 5737</strain>
    </source>
</reference>
<keyword evidence="2" id="KW-1185">Reference proteome</keyword>
<feature type="non-terminal residue" evidence="1">
    <location>
        <position position="284"/>
    </location>
</feature>
<accession>A0ACC3DEK4</accession>
<gene>
    <name evidence="1" type="ORF">LTS18_001542</name>
</gene>
<dbReference type="EMBL" id="JAWDJW010005746">
    <property type="protein sequence ID" value="KAK3066704.1"/>
    <property type="molecule type" value="Genomic_DNA"/>
</dbReference>
<name>A0ACC3DEK4_9PEZI</name>
<comment type="caution">
    <text evidence="1">The sequence shown here is derived from an EMBL/GenBank/DDBJ whole genome shotgun (WGS) entry which is preliminary data.</text>
</comment>
<organism evidence="1 2">
    <name type="scientific">Coniosporium uncinatum</name>
    <dbReference type="NCBI Taxonomy" id="93489"/>
    <lineage>
        <taxon>Eukaryota</taxon>
        <taxon>Fungi</taxon>
        <taxon>Dikarya</taxon>
        <taxon>Ascomycota</taxon>
        <taxon>Pezizomycotina</taxon>
        <taxon>Dothideomycetes</taxon>
        <taxon>Dothideomycetes incertae sedis</taxon>
        <taxon>Coniosporium</taxon>
    </lineage>
</organism>
<proteinExistence type="predicted"/>